<name>A0A0V1MX81_9BILA</name>
<accession>A0A0V1MX81</accession>
<organism evidence="1 2">
    <name type="scientific">Trichinella papuae</name>
    <dbReference type="NCBI Taxonomy" id="268474"/>
    <lineage>
        <taxon>Eukaryota</taxon>
        <taxon>Metazoa</taxon>
        <taxon>Ecdysozoa</taxon>
        <taxon>Nematoda</taxon>
        <taxon>Enoplea</taxon>
        <taxon>Dorylaimia</taxon>
        <taxon>Trichinellida</taxon>
        <taxon>Trichinellidae</taxon>
        <taxon>Trichinella</taxon>
    </lineage>
</organism>
<protein>
    <submittedName>
        <fullName evidence="1">Uncharacterized protein</fullName>
    </submittedName>
</protein>
<evidence type="ECO:0000313" key="2">
    <source>
        <dbReference type="Proteomes" id="UP000054843"/>
    </source>
</evidence>
<proteinExistence type="predicted"/>
<dbReference type="EMBL" id="JYDO01000028">
    <property type="protein sequence ID" value="KRZ76386.1"/>
    <property type="molecule type" value="Genomic_DNA"/>
</dbReference>
<dbReference type="AlphaFoldDB" id="A0A0V1MX81"/>
<reference evidence="1 2" key="1">
    <citation type="submission" date="2015-01" db="EMBL/GenBank/DDBJ databases">
        <title>Evolution of Trichinella species and genotypes.</title>
        <authorList>
            <person name="Korhonen P.K."/>
            <person name="Edoardo P."/>
            <person name="Giuseppe L.R."/>
            <person name="Gasser R.B."/>
        </authorList>
    </citation>
    <scope>NUCLEOTIDE SEQUENCE [LARGE SCALE GENOMIC DNA]</scope>
    <source>
        <strain evidence="1">ISS1980</strain>
    </source>
</reference>
<gene>
    <name evidence="1" type="ORF">T10_6364</name>
</gene>
<dbReference type="Proteomes" id="UP000054843">
    <property type="component" value="Unassembled WGS sequence"/>
</dbReference>
<keyword evidence="2" id="KW-1185">Reference proteome</keyword>
<comment type="caution">
    <text evidence="1">The sequence shown here is derived from an EMBL/GenBank/DDBJ whole genome shotgun (WGS) entry which is preliminary data.</text>
</comment>
<feature type="non-terminal residue" evidence="1">
    <location>
        <position position="87"/>
    </location>
</feature>
<evidence type="ECO:0000313" key="1">
    <source>
        <dbReference type="EMBL" id="KRZ76386.1"/>
    </source>
</evidence>
<sequence>MPSVRHVVTYNSALNTNHEISLHQIIKPKKKMFQKCSFPPIFNTMEYLERQSTSCFNLCNSVLIAFQRTSTFIIHYRIAQYSSFIHN</sequence>